<dbReference type="Pfam" id="PF00745">
    <property type="entry name" value="GlutR_dimer"/>
    <property type="match status" value="1"/>
</dbReference>
<comment type="miscellaneous">
    <text evidence="9">During catalysis, the active site Cys acts as a nucleophile attacking the alpha-carbonyl group of tRNA-bound glutamate with the formation of a thioester intermediate between enzyme and glutamate, and the concomitant release of tRNA(Glu). The thioester intermediate is finally reduced by direct hydride transfer from NADPH, to form the product GSA.</text>
</comment>
<keyword evidence="5 9" id="KW-0560">Oxidoreductase</keyword>
<dbReference type="InterPro" id="IPR000343">
    <property type="entry name" value="4pyrrol_synth_GluRdtase"/>
</dbReference>
<evidence type="ECO:0000256" key="11">
    <source>
        <dbReference type="PIRSR" id="PIRSR000445-2"/>
    </source>
</evidence>
<evidence type="ECO:0000256" key="9">
    <source>
        <dbReference type="HAMAP-Rule" id="MF_00087"/>
    </source>
</evidence>
<dbReference type="PANTHER" id="PTHR43013:SF1">
    <property type="entry name" value="GLUTAMYL-TRNA REDUCTASE"/>
    <property type="match status" value="1"/>
</dbReference>
<evidence type="ECO:0000256" key="8">
    <source>
        <dbReference type="ARBA" id="ARBA00068659"/>
    </source>
</evidence>
<dbReference type="SUPFAM" id="SSF51735">
    <property type="entry name" value="NAD(P)-binding Rossmann-fold domains"/>
    <property type="match status" value="1"/>
</dbReference>
<dbReference type="HAMAP" id="MF_00087">
    <property type="entry name" value="Glu_tRNA_reductase"/>
    <property type="match status" value="1"/>
</dbReference>
<evidence type="ECO:0000256" key="4">
    <source>
        <dbReference type="ARBA" id="ARBA00022857"/>
    </source>
</evidence>
<dbReference type="InterPro" id="IPR015896">
    <property type="entry name" value="4pyrrol_synth_GluRdtase_dimer"/>
</dbReference>
<dbReference type="CDD" id="cd05213">
    <property type="entry name" value="NAD_bind_Glutamyl_tRNA_reduct"/>
    <property type="match status" value="1"/>
</dbReference>
<evidence type="ECO:0000256" key="6">
    <source>
        <dbReference type="ARBA" id="ARBA00023244"/>
    </source>
</evidence>
<evidence type="ECO:0000259" key="17">
    <source>
        <dbReference type="Pfam" id="PF05201"/>
    </source>
</evidence>
<dbReference type="GO" id="GO:0008883">
    <property type="term" value="F:glutamyl-tRNA reductase activity"/>
    <property type="evidence" value="ECO:0007669"/>
    <property type="project" value="UniProtKB-UniRule"/>
</dbReference>
<dbReference type="SUPFAM" id="SSF69075">
    <property type="entry name" value="Glutamyl tRNA-reductase dimerization domain"/>
    <property type="match status" value="1"/>
</dbReference>
<feature type="binding site" evidence="9 11">
    <location>
        <position position="120"/>
    </location>
    <ligand>
        <name>substrate</name>
    </ligand>
</feature>
<dbReference type="Pfam" id="PF05201">
    <property type="entry name" value="GlutR_N"/>
    <property type="match status" value="1"/>
</dbReference>
<feature type="domain" description="Tetrapyrrole biosynthesis glutamyl-tRNA reductase dimerisation" evidence="15">
    <location>
        <begin position="331"/>
        <end position="422"/>
    </location>
</feature>
<reference evidence="18 19" key="1">
    <citation type="submission" date="2019-11" db="EMBL/GenBank/DDBJ databases">
        <authorList>
            <person name="Khan S.A."/>
            <person name="Jeon C.O."/>
            <person name="Chun B.H."/>
        </authorList>
    </citation>
    <scope>NUCLEOTIDE SEQUENCE [LARGE SCALE GENOMIC DNA]</scope>
    <source>
        <strain evidence="18 19">IMCC 1097</strain>
    </source>
</reference>
<dbReference type="FunFam" id="3.40.50.720:FF:000031">
    <property type="entry name" value="Glutamyl-tRNA reductase"/>
    <property type="match status" value="1"/>
</dbReference>
<feature type="binding site" evidence="9 11">
    <location>
        <position position="131"/>
    </location>
    <ligand>
        <name>substrate</name>
    </ligand>
</feature>
<dbReference type="Gene3D" id="3.40.50.720">
    <property type="entry name" value="NAD(P)-binding Rossmann-like Domain"/>
    <property type="match status" value="1"/>
</dbReference>
<dbReference type="EMBL" id="CP045871">
    <property type="protein sequence ID" value="QGG81003.1"/>
    <property type="molecule type" value="Genomic_DNA"/>
</dbReference>
<dbReference type="SUPFAM" id="SSF69742">
    <property type="entry name" value="Glutamyl tRNA-reductase catalytic, N-terminal domain"/>
    <property type="match status" value="1"/>
</dbReference>
<dbReference type="GO" id="GO:0019353">
    <property type="term" value="P:protoporphyrinogen IX biosynthetic process from glutamate"/>
    <property type="evidence" value="ECO:0007669"/>
    <property type="project" value="TreeGrafter"/>
</dbReference>
<sequence>MRDNNVFITGQIFVTLLAIGLNHDTAPVDLRERLAVSESEIPGQLAQIKAATGASESLILSTCNRTEVVIQGEHTDETAMLHWLAKRADLDPAQLSAHIYRYHDADAARHLMRVAAGLDSLVLGEPQIFGQLKTAMAVAKANGHLGSSMHHLLQHVFGAAKKVRTQTDVGKEPVSVAFAAVRLAERVFDSLEDCNAVLLGAGETCALVGRHLRQRGIGELRLVNRSMGRCREVAAELNAQALPLNQLGDALVHADLLVCSTAAPLPLVGKGMVERALKARRRRPIMIVDVAVPRDVEPEVDELADVYLYSVDDLREVIDKGRAKRAEAGSRAELIIEAEIESLARDQAVRDAGRHVAQLRQRGASQAEVALTKSLSRLRKGESPELVLARMAHELTQKLLHEPSLGLRDAATHPEQLAQALKVLGLDKDDRD</sequence>
<evidence type="ECO:0000256" key="5">
    <source>
        <dbReference type="ARBA" id="ARBA00023002"/>
    </source>
</evidence>
<evidence type="ECO:0000256" key="14">
    <source>
        <dbReference type="RuleBase" id="RU000584"/>
    </source>
</evidence>
<dbReference type="NCBIfam" id="TIGR01035">
    <property type="entry name" value="hemA"/>
    <property type="match status" value="1"/>
</dbReference>
<evidence type="ECO:0000256" key="12">
    <source>
        <dbReference type="PIRSR" id="PIRSR000445-3"/>
    </source>
</evidence>
<accession>A0A5Q2QCH8</accession>
<dbReference type="Pfam" id="PF01488">
    <property type="entry name" value="Shikimate_DH"/>
    <property type="match status" value="1"/>
</dbReference>
<feature type="domain" description="Glutamyl-tRNA reductase N-terminal" evidence="17">
    <location>
        <begin position="19"/>
        <end position="167"/>
    </location>
</feature>
<evidence type="ECO:0000256" key="13">
    <source>
        <dbReference type="PIRSR" id="PIRSR000445-4"/>
    </source>
</evidence>
<evidence type="ECO:0000256" key="3">
    <source>
        <dbReference type="ARBA" id="ARBA00012970"/>
    </source>
</evidence>
<keyword evidence="19" id="KW-1185">Reference proteome</keyword>
<protein>
    <recommendedName>
        <fullName evidence="8 9">Glutamyl-tRNA reductase</fullName>
        <shortName evidence="9">GluTR</shortName>
        <ecNumber evidence="3 9">1.2.1.70</ecNumber>
    </recommendedName>
</protein>
<evidence type="ECO:0000256" key="2">
    <source>
        <dbReference type="ARBA" id="ARBA00005916"/>
    </source>
</evidence>
<evidence type="ECO:0000259" key="16">
    <source>
        <dbReference type="Pfam" id="PF01488"/>
    </source>
</evidence>
<dbReference type="KEGG" id="llp:GH975_10655"/>
<feature type="domain" description="Quinate/shikimate 5-dehydrogenase/glutamyl-tRNA reductase" evidence="16">
    <location>
        <begin position="183"/>
        <end position="317"/>
    </location>
</feature>
<dbReference type="InterPro" id="IPR036291">
    <property type="entry name" value="NAD(P)-bd_dom_sf"/>
</dbReference>
<gene>
    <name evidence="9" type="primary">hemA</name>
    <name evidence="18" type="ORF">GH975_10655</name>
</gene>
<dbReference type="InterPro" id="IPR036343">
    <property type="entry name" value="GluRdtase_N_sf"/>
</dbReference>
<comment type="pathway">
    <text evidence="1 9 14">Porphyrin-containing compound metabolism; protoporphyrin-IX biosynthesis; 5-aminolevulinate from L-glutamyl-tRNA(Glu): step 1/2.</text>
</comment>
<dbReference type="PIRSF" id="PIRSF000445">
    <property type="entry name" value="4pyrrol_synth_GluRdtase"/>
    <property type="match status" value="1"/>
</dbReference>
<evidence type="ECO:0000259" key="15">
    <source>
        <dbReference type="Pfam" id="PF00745"/>
    </source>
</evidence>
<comment type="similarity">
    <text evidence="2 9 14">Belongs to the glutamyl-tRNA reductase family.</text>
</comment>
<feature type="binding site" evidence="9 11">
    <location>
        <begin position="125"/>
        <end position="127"/>
    </location>
    <ligand>
        <name>substrate</name>
    </ligand>
</feature>
<organism evidence="18 19">
    <name type="scientific">Litorivicinus lipolyticus</name>
    <dbReference type="NCBI Taxonomy" id="418701"/>
    <lineage>
        <taxon>Bacteria</taxon>
        <taxon>Pseudomonadati</taxon>
        <taxon>Pseudomonadota</taxon>
        <taxon>Gammaproteobacteria</taxon>
        <taxon>Oceanospirillales</taxon>
        <taxon>Litorivicinaceae</taxon>
        <taxon>Litorivicinus</taxon>
    </lineage>
</organism>
<dbReference type="GO" id="GO:0050661">
    <property type="term" value="F:NADP binding"/>
    <property type="evidence" value="ECO:0007669"/>
    <property type="project" value="InterPro"/>
</dbReference>
<dbReference type="PANTHER" id="PTHR43013">
    <property type="entry name" value="GLUTAMYL-TRNA REDUCTASE"/>
    <property type="match status" value="1"/>
</dbReference>
<feature type="binding site" evidence="9 12">
    <location>
        <begin position="200"/>
        <end position="205"/>
    </location>
    <ligand>
        <name>NADP(+)</name>
        <dbReference type="ChEBI" id="CHEBI:58349"/>
    </ligand>
</feature>
<feature type="binding site" evidence="9 11">
    <location>
        <begin position="62"/>
        <end position="65"/>
    </location>
    <ligand>
        <name>substrate</name>
    </ligand>
</feature>
<comment type="domain">
    <text evidence="9">Possesses an unusual extended V-shaped dimeric structure with each monomer consisting of three distinct domains arranged along a curved 'spinal' alpha-helix. The N-terminal catalytic domain specifically recognizes the glutamate moiety of the substrate. The second domain is the NADPH-binding domain, and the third C-terminal domain is responsible for dimerization.</text>
</comment>
<feature type="active site" description="Nucleophile" evidence="9 10">
    <location>
        <position position="63"/>
    </location>
</feature>
<comment type="function">
    <text evidence="9">Catalyzes the NADPH-dependent reduction of glutamyl-tRNA(Glu) to glutamate 1-semialdehyde (GSA).</text>
</comment>
<evidence type="ECO:0000256" key="10">
    <source>
        <dbReference type="PIRSR" id="PIRSR000445-1"/>
    </source>
</evidence>
<proteinExistence type="inferred from homology"/>
<evidence type="ECO:0000313" key="19">
    <source>
        <dbReference type="Proteomes" id="UP000388235"/>
    </source>
</evidence>
<comment type="catalytic activity">
    <reaction evidence="7 9 14">
        <text>(S)-4-amino-5-oxopentanoate + tRNA(Glu) + NADP(+) = L-glutamyl-tRNA(Glu) + NADPH + H(+)</text>
        <dbReference type="Rhea" id="RHEA:12344"/>
        <dbReference type="Rhea" id="RHEA-COMP:9663"/>
        <dbReference type="Rhea" id="RHEA-COMP:9680"/>
        <dbReference type="ChEBI" id="CHEBI:15378"/>
        <dbReference type="ChEBI" id="CHEBI:57501"/>
        <dbReference type="ChEBI" id="CHEBI:57783"/>
        <dbReference type="ChEBI" id="CHEBI:58349"/>
        <dbReference type="ChEBI" id="CHEBI:78442"/>
        <dbReference type="ChEBI" id="CHEBI:78520"/>
        <dbReference type="EC" id="1.2.1.70"/>
    </reaction>
</comment>
<evidence type="ECO:0000256" key="7">
    <source>
        <dbReference type="ARBA" id="ARBA00047464"/>
    </source>
</evidence>
<evidence type="ECO:0000256" key="1">
    <source>
        <dbReference type="ARBA" id="ARBA00005059"/>
    </source>
</evidence>
<name>A0A5Q2QCH8_9GAMM</name>
<evidence type="ECO:0000313" key="18">
    <source>
        <dbReference type="EMBL" id="QGG81003.1"/>
    </source>
</evidence>
<dbReference type="Gene3D" id="3.30.460.30">
    <property type="entry name" value="Glutamyl-tRNA reductase, N-terminal domain"/>
    <property type="match status" value="1"/>
</dbReference>
<feature type="site" description="Important for activity" evidence="9 13">
    <location>
        <position position="110"/>
    </location>
</feature>
<dbReference type="FunFam" id="3.30.460.30:FF:000001">
    <property type="entry name" value="Glutamyl-tRNA reductase"/>
    <property type="match status" value="1"/>
</dbReference>
<keyword evidence="4 9" id="KW-0521">NADP</keyword>
<dbReference type="Proteomes" id="UP000388235">
    <property type="component" value="Chromosome"/>
</dbReference>
<dbReference type="UniPathway" id="UPA00251">
    <property type="reaction ID" value="UER00316"/>
</dbReference>
<comment type="subunit">
    <text evidence="9">Homodimer.</text>
</comment>
<dbReference type="InterPro" id="IPR036453">
    <property type="entry name" value="GluRdtase_dimer_dom_sf"/>
</dbReference>
<dbReference type="EC" id="1.2.1.70" evidence="3 9"/>
<dbReference type="InterPro" id="IPR006151">
    <property type="entry name" value="Shikm_DH/Glu-tRNA_Rdtase"/>
</dbReference>
<dbReference type="OrthoDB" id="110209at2"/>
<dbReference type="InterPro" id="IPR015895">
    <property type="entry name" value="4pyrrol_synth_GluRdtase_N"/>
</dbReference>
<keyword evidence="6 9" id="KW-0627">Porphyrin biosynthesis</keyword>
<dbReference type="AlphaFoldDB" id="A0A5Q2QCH8"/>